<name>A0A3A4ATC9_9ACTN</name>
<organism evidence="2 3">
    <name type="scientific">Bailinhaonella thermotolerans</name>
    <dbReference type="NCBI Taxonomy" id="1070861"/>
    <lineage>
        <taxon>Bacteria</taxon>
        <taxon>Bacillati</taxon>
        <taxon>Actinomycetota</taxon>
        <taxon>Actinomycetes</taxon>
        <taxon>Streptosporangiales</taxon>
        <taxon>Streptosporangiaceae</taxon>
        <taxon>Bailinhaonella</taxon>
    </lineage>
</organism>
<gene>
    <name evidence="2" type="ORF">D5H75_15460</name>
</gene>
<sequence length="68" mass="7244">MRAVPSDEDGVQAAPSDGDGVRAVPSDGDGAWAVPWARDREVGERGGFAQVRALPTVQVSFHSPRRRS</sequence>
<evidence type="ECO:0000313" key="2">
    <source>
        <dbReference type="EMBL" id="RJL31859.1"/>
    </source>
</evidence>
<evidence type="ECO:0000256" key="1">
    <source>
        <dbReference type="SAM" id="MobiDB-lite"/>
    </source>
</evidence>
<dbReference type="AlphaFoldDB" id="A0A3A4ATC9"/>
<feature type="compositionally biased region" description="Acidic residues" evidence="1">
    <location>
        <begin position="1"/>
        <end position="10"/>
    </location>
</feature>
<protein>
    <submittedName>
        <fullName evidence="2">Uncharacterized protein</fullName>
    </submittedName>
</protein>
<comment type="caution">
    <text evidence="2">The sequence shown here is derived from an EMBL/GenBank/DDBJ whole genome shotgun (WGS) entry which is preliminary data.</text>
</comment>
<reference evidence="2 3" key="1">
    <citation type="submission" date="2018-09" db="EMBL/GenBank/DDBJ databases">
        <title>YIM 75507 draft genome.</title>
        <authorList>
            <person name="Tang S."/>
            <person name="Feng Y."/>
        </authorList>
    </citation>
    <scope>NUCLEOTIDE SEQUENCE [LARGE SCALE GENOMIC DNA]</scope>
    <source>
        <strain evidence="2 3">YIM 75507</strain>
    </source>
</reference>
<feature type="region of interest" description="Disordered" evidence="1">
    <location>
        <begin position="1"/>
        <end position="32"/>
    </location>
</feature>
<evidence type="ECO:0000313" key="3">
    <source>
        <dbReference type="Proteomes" id="UP000265768"/>
    </source>
</evidence>
<dbReference type="Proteomes" id="UP000265768">
    <property type="component" value="Unassembled WGS sequence"/>
</dbReference>
<dbReference type="EMBL" id="QZEY01000005">
    <property type="protein sequence ID" value="RJL31859.1"/>
    <property type="molecule type" value="Genomic_DNA"/>
</dbReference>
<accession>A0A3A4ATC9</accession>
<proteinExistence type="predicted"/>
<keyword evidence="3" id="KW-1185">Reference proteome</keyword>